<dbReference type="RefSeq" id="WP_344835367.1">
    <property type="nucleotide sequence ID" value="NZ_BAAAUV010000021.1"/>
</dbReference>
<name>A0ABP6QNM2_9ACTN</name>
<dbReference type="InterPro" id="IPR018488">
    <property type="entry name" value="cNMP-bd_CS"/>
</dbReference>
<dbReference type="InterPro" id="IPR018490">
    <property type="entry name" value="cNMP-bd_dom_sf"/>
</dbReference>
<dbReference type="InterPro" id="IPR000595">
    <property type="entry name" value="cNMP-bd_dom"/>
</dbReference>
<dbReference type="Pfam" id="PF00027">
    <property type="entry name" value="cNMP_binding"/>
    <property type="match status" value="1"/>
</dbReference>
<dbReference type="PANTHER" id="PTHR24567">
    <property type="entry name" value="CRP FAMILY TRANSCRIPTIONAL REGULATORY PROTEIN"/>
    <property type="match status" value="1"/>
</dbReference>
<keyword evidence="2" id="KW-0238">DNA-binding</keyword>
<protein>
    <submittedName>
        <fullName evidence="6">Crp/Fnr family transcriptional regulator</fullName>
    </submittedName>
</protein>
<evidence type="ECO:0000256" key="2">
    <source>
        <dbReference type="ARBA" id="ARBA00023125"/>
    </source>
</evidence>
<dbReference type="SMART" id="SM00100">
    <property type="entry name" value="cNMP"/>
    <property type="match status" value="1"/>
</dbReference>
<evidence type="ECO:0000313" key="7">
    <source>
        <dbReference type="Proteomes" id="UP001501237"/>
    </source>
</evidence>
<dbReference type="Proteomes" id="UP001501237">
    <property type="component" value="Unassembled WGS sequence"/>
</dbReference>
<evidence type="ECO:0000313" key="6">
    <source>
        <dbReference type="EMBL" id="GAA3230909.1"/>
    </source>
</evidence>
<dbReference type="InterPro" id="IPR050397">
    <property type="entry name" value="Env_Response_Regulators"/>
</dbReference>
<evidence type="ECO:0000259" key="4">
    <source>
        <dbReference type="PROSITE" id="PS50042"/>
    </source>
</evidence>
<dbReference type="Gene3D" id="1.10.10.10">
    <property type="entry name" value="Winged helix-like DNA-binding domain superfamily/Winged helix DNA-binding domain"/>
    <property type="match status" value="1"/>
</dbReference>
<comment type="caution">
    <text evidence="6">The sequence shown here is derived from an EMBL/GenBank/DDBJ whole genome shotgun (WGS) entry which is preliminary data.</text>
</comment>
<proteinExistence type="predicted"/>
<dbReference type="InterPro" id="IPR036388">
    <property type="entry name" value="WH-like_DNA-bd_sf"/>
</dbReference>
<dbReference type="PROSITE" id="PS50042">
    <property type="entry name" value="CNMP_BINDING_3"/>
    <property type="match status" value="1"/>
</dbReference>
<accession>A0ABP6QNM2</accession>
<dbReference type="SUPFAM" id="SSF51206">
    <property type="entry name" value="cAMP-binding domain-like"/>
    <property type="match status" value="1"/>
</dbReference>
<dbReference type="InterPro" id="IPR014710">
    <property type="entry name" value="RmlC-like_jellyroll"/>
</dbReference>
<dbReference type="PROSITE" id="PS00889">
    <property type="entry name" value="CNMP_BINDING_2"/>
    <property type="match status" value="1"/>
</dbReference>
<dbReference type="Pfam" id="PF13545">
    <property type="entry name" value="HTH_Crp_2"/>
    <property type="match status" value="1"/>
</dbReference>
<feature type="domain" description="HTH crp-type" evidence="5">
    <location>
        <begin position="134"/>
        <end position="207"/>
    </location>
</feature>
<gene>
    <name evidence="6" type="ORF">GCM10010468_61720</name>
</gene>
<keyword evidence="7" id="KW-1185">Reference proteome</keyword>
<evidence type="ECO:0000259" key="5">
    <source>
        <dbReference type="PROSITE" id="PS51063"/>
    </source>
</evidence>
<dbReference type="CDD" id="cd00038">
    <property type="entry name" value="CAP_ED"/>
    <property type="match status" value="1"/>
</dbReference>
<feature type="domain" description="Cyclic nucleotide-binding" evidence="4">
    <location>
        <begin position="1"/>
        <end position="120"/>
    </location>
</feature>
<dbReference type="SUPFAM" id="SSF46785">
    <property type="entry name" value="Winged helix' DNA-binding domain"/>
    <property type="match status" value="1"/>
</dbReference>
<dbReference type="EMBL" id="BAAAUV010000021">
    <property type="protein sequence ID" value="GAA3230909.1"/>
    <property type="molecule type" value="Genomic_DNA"/>
</dbReference>
<keyword evidence="1" id="KW-0805">Transcription regulation</keyword>
<dbReference type="InterPro" id="IPR012318">
    <property type="entry name" value="HTH_CRP"/>
</dbReference>
<dbReference type="Gene3D" id="2.60.120.10">
    <property type="entry name" value="Jelly Rolls"/>
    <property type="match status" value="1"/>
</dbReference>
<dbReference type="InterPro" id="IPR036390">
    <property type="entry name" value="WH_DNA-bd_sf"/>
</dbReference>
<dbReference type="PROSITE" id="PS51063">
    <property type="entry name" value="HTH_CRP_2"/>
    <property type="match status" value="1"/>
</dbReference>
<keyword evidence="3" id="KW-0804">Transcription</keyword>
<organism evidence="6 7">
    <name type="scientific">Actinocorallia longicatena</name>
    <dbReference type="NCBI Taxonomy" id="111803"/>
    <lineage>
        <taxon>Bacteria</taxon>
        <taxon>Bacillati</taxon>
        <taxon>Actinomycetota</taxon>
        <taxon>Actinomycetes</taxon>
        <taxon>Streptosporangiales</taxon>
        <taxon>Thermomonosporaceae</taxon>
        <taxon>Actinocorallia</taxon>
    </lineage>
</organism>
<evidence type="ECO:0000256" key="3">
    <source>
        <dbReference type="ARBA" id="ARBA00023163"/>
    </source>
</evidence>
<evidence type="ECO:0000256" key="1">
    <source>
        <dbReference type="ARBA" id="ARBA00023015"/>
    </source>
</evidence>
<dbReference type="PANTHER" id="PTHR24567:SF26">
    <property type="entry name" value="REGULATORY PROTEIN YEIL"/>
    <property type="match status" value="1"/>
</dbReference>
<reference evidence="7" key="1">
    <citation type="journal article" date="2019" name="Int. J. Syst. Evol. Microbiol.">
        <title>The Global Catalogue of Microorganisms (GCM) 10K type strain sequencing project: providing services to taxonomists for standard genome sequencing and annotation.</title>
        <authorList>
            <consortium name="The Broad Institute Genomics Platform"/>
            <consortium name="The Broad Institute Genome Sequencing Center for Infectious Disease"/>
            <person name="Wu L."/>
            <person name="Ma J."/>
        </authorList>
    </citation>
    <scope>NUCLEOTIDE SEQUENCE [LARGE SCALE GENOMIC DNA]</scope>
    <source>
        <strain evidence="7">JCM 9377</strain>
    </source>
</reference>
<sequence length="219" mass="24123">MASLSEAEQRDFQSAGTKVQYEHEAALLLEGGRERDLFILVDGYVKVTAAGQAGADILLAIRGPGDLVGEFSLLDEHPRTASVFAVGAVVAVRIGQSRFHGFVERHPEVYRKITNSVLAKMRSSTHYRVSSRTLDAKARLAQVLFDLAERYGEWKPDGLMIIMPLTQFELGALAAVGESTAERILKDFRDAGLVRTRYRQVLVKDLAALGAISRPEHET</sequence>